<sequence>MVAAAAPGEIIAAREVHLANLSVLPVNVDAWQLSYRSNNSRDEAIPAVATVIKPRGTIDGVRNLPSLQPAEDSLGQYCAASYALQQWSVPAPLTGQVVAPLQFLEARPRSPRDGPSYCRTTRARTPPTRPGPSRAASPWTESGRRRTSTPSVCPAGRPRSD</sequence>
<evidence type="ECO:0000256" key="1">
    <source>
        <dbReference type="SAM" id="MobiDB-lite"/>
    </source>
</evidence>
<dbReference type="GO" id="GO:0016042">
    <property type="term" value="P:lipid catabolic process"/>
    <property type="evidence" value="ECO:0007669"/>
    <property type="project" value="InterPro"/>
</dbReference>
<dbReference type="GO" id="GO:0004806">
    <property type="term" value="F:triacylglycerol lipase activity"/>
    <property type="evidence" value="ECO:0007669"/>
    <property type="project" value="InterPro"/>
</dbReference>
<dbReference type="AlphaFoldDB" id="A0A402CKB8"/>
<feature type="compositionally biased region" description="Low complexity" evidence="1">
    <location>
        <begin position="119"/>
        <end position="138"/>
    </location>
</feature>
<dbReference type="EMBL" id="BHYM01000085">
    <property type="protein sequence ID" value="GCE44052.1"/>
    <property type="molecule type" value="Genomic_DNA"/>
</dbReference>
<keyword evidence="3" id="KW-1185">Reference proteome</keyword>
<dbReference type="PANTHER" id="PTHR34853:SF1">
    <property type="entry name" value="LIPASE 5"/>
    <property type="match status" value="1"/>
</dbReference>
<dbReference type="PANTHER" id="PTHR34853">
    <property type="match status" value="1"/>
</dbReference>
<evidence type="ECO:0000313" key="3">
    <source>
        <dbReference type="Proteomes" id="UP000287519"/>
    </source>
</evidence>
<dbReference type="Gene3D" id="3.40.50.1820">
    <property type="entry name" value="alpha/beta hydrolase"/>
    <property type="match status" value="1"/>
</dbReference>
<feature type="region of interest" description="Disordered" evidence="1">
    <location>
        <begin position="106"/>
        <end position="161"/>
    </location>
</feature>
<organism evidence="2 3">
    <name type="scientific">Rhodococcus wratislaviensis</name>
    <name type="common">Tsukamurella wratislaviensis</name>
    <dbReference type="NCBI Taxonomy" id="44752"/>
    <lineage>
        <taxon>Bacteria</taxon>
        <taxon>Bacillati</taxon>
        <taxon>Actinomycetota</taxon>
        <taxon>Actinomycetes</taxon>
        <taxon>Mycobacteriales</taxon>
        <taxon>Nocardiaceae</taxon>
        <taxon>Rhodococcus</taxon>
    </lineage>
</organism>
<gene>
    <name evidence="2" type="ORF">Rhow_008350</name>
</gene>
<comment type="caution">
    <text evidence="2">The sequence shown here is derived from an EMBL/GenBank/DDBJ whole genome shotgun (WGS) entry which is preliminary data.</text>
</comment>
<name>A0A402CKB8_RHOWR</name>
<reference evidence="2 3" key="1">
    <citation type="submission" date="2018-11" db="EMBL/GenBank/DDBJ databases">
        <title>Microbial catabolism of amino acid.</title>
        <authorList>
            <person name="Hibi M."/>
            <person name="Ogawa J."/>
        </authorList>
    </citation>
    <scope>NUCLEOTIDE SEQUENCE [LARGE SCALE GENOMIC DNA]</scope>
    <source>
        <strain evidence="2 3">C31-06</strain>
    </source>
</reference>
<protein>
    <submittedName>
        <fullName evidence="2">Triacylglycerol lipase</fullName>
    </submittedName>
</protein>
<dbReference type="InterPro" id="IPR029058">
    <property type="entry name" value="AB_hydrolase_fold"/>
</dbReference>
<dbReference type="InterPro" id="IPR005152">
    <property type="entry name" value="Lipase_secreted"/>
</dbReference>
<evidence type="ECO:0000313" key="2">
    <source>
        <dbReference type="EMBL" id="GCE44052.1"/>
    </source>
</evidence>
<proteinExistence type="predicted"/>
<accession>A0A402CKB8</accession>
<dbReference type="Proteomes" id="UP000287519">
    <property type="component" value="Unassembled WGS sequence"/>
</dbReference>